<name>A0A1D7W3Z2_BREAU</name>
<dbReference type="InterPro" id="IPR041657">
    <property type="entry name" value="HTH_17"/>
</dbReference>
<dbReference type="InterPro" id="IPR036388">
    <property type="entry name" value="WH-like_DNA-bd_sf"/>
</dbReference>
<organism evidence="1 2">
    <name type="scientific">Brevibacterium aurantiacum</name>
    <dbReference type="NCBI Taxonomy" id="273384"/>
    <lineage>
        <taxon>Bacteria</taxon>
        <taxon>Bacillati</taxon>
        <taxon>Actinomycetota</taxon>
        <taxon>Actinomycetes</taxon>
        <taxon>Micrococcales</taxon>
        <taxon>Brevibacteriaceae</taxon>
        <taxon>Brevibacterium</taxon>
    </lineage>
</organism>
<dbReference type="KEGG" id="blin:BLSMQ_1960"/>
<reference evidence="2" key="1">
    <citation type="submission" date="2016-09" db="EMBL/GenBank/DDBJ databases">
        <title>Complete Genome Sequence of Brevibacterium linens SMQ-1335.</title>
        <authorList>
            <person name="de Melo A.G."/>
            <person name="Labrie S.J."/>
            <person name="Dumaresq J."/>
            <person name="Roberts R.J."/>
            <person name="Tremblay D.M."/>
            <person name="Moineau S."/>
        </authorList>
    </citation>
    <scope>NUCLEOTIDE SEQUENCE [LARGE SCALE GENOMIC DNA]</scope>
    <source>
        <strain evidence="2">SMQ-1335</strain>
    </source>
</reference>
<dbReference type="Gene3D" id="1.10.10.10">
    <property type="entry name" value="Winged helix-like DNA-binding domain superfamily/Winged helix DNA-binding domain"/>
    <property type="match status" value="1"/>
</dbReference>
<protein>
    <submittedName>
        <fullName evidence="1">Uncharacterized protein</fullName>
    </submittedName>
</protein>
<dbReference type="RefSeq" id="WP_069600136.1">
    <property type="nucleotide sequence ID" value="NZ_CP017150.1"/>
</dbReference>
<proteinExistence type="predicted"/>
<dbReference type="AlphaFoldDB" id="A0A1D7W3Z2"/>
<dbReference type="InterPro" id="IPR009061">
    <property type="entry name" value="DNA-bd_dom_put_sf"/>
</dbReference>
<evidence type="ECO:0000313" key="1">
    <source>
        <dbReference type="EMBL" id="AOP53670.1"/>
    </source>
</evidence>
<dbReference type="OrthoDB" id="4330189at2"/>
<accession>A0A1D7W3Z2</accession>
<dbReference type="SUPFAM" id="SSF46955">
    <property type="entry name" value="Putative DNA-binding domain"/>
    <property type="match status" value="1"/>
</dbReference>
<dbReference type="Pfam" id="PF12728">
    <property type="entry name" value="HTH_17"/>
    <property type="match status" value="1"/>
</dbReference>
<dbReference type="Proteomes" id="UP000094793">
    <property type="component" value="Chromosome"/>
</dbReference>
<evidence type="ECO:0000313" key="2">
    <source>
        <dbReference type="Proteomes" id="UP000094793"/>
    </source>
</evidence>
<sequence length="65" mass="7598">MNARKIGENWTTAETAEFLSVSEATLRGWRHQNYGPKSFTLGRRAVRYLEQDVRRWLEDQIKASA</sequence>
<gene>
    <name evidence="1" type="ORF">BLSMQ_1960</name>
</gene>
<dbReference type="EMBL" id="CP017150">
    <property type="protein sequence ID" value="AOP53670.1"/>
    <property type="molecule type" value="Genomic_DNA"/>
</dbReference>